<accession>A0AA38S4X3</accession>
<name>A0AA38S4X3_9ASTR</name>
<dbReference type="Pfam" id="PF00078">
    <property type="entry name" value="RVT_1"/>
    <property type="match status" value="1"/>
</dbReference>
<dbReference type="PROSITE" id="PS50878">
    <property type="entry name" value="RT_POL"/>
    <property type="match status" value="1"/>
</dbReference>
<evidence type="ECO:0000259" key="2">
    <source>
        <dbReference type="PROSITE" id="PS50878"/>
    </source>
</evidence>
<feature type="compositionally biased region" description="Low complexity" evidence="1">
    <location>
        <begin position="1234"/>
        <end position="1245"/>
    </location>
</feature>
<evidence type="ECO:0000313" key="3">
    <source>
        <dbReference type="EMBL" id="KAJ9536699.1"/>
    </source>
</evidence>
<dbReference type="Gene3D" id="3.60.10.10">
    <property type="entry name" value="Endonuclease/exonuclease/phosphatase"/>
    <property type="match status" value="1"/>
</dbReference>
<dbReference type="SUPFAM" id="SSF56672">
    <property type="entry name" value="DNA/RNA polymerases"/>
    <property type="match status" value="1"/>
</dbReference>
<keyword evidence="4" id="KW-1185">Reference proteome</keyword>
<gene>
    <name evidence="3" type="ORF">OSB04_un000084</name>
</gene>
<dbReference type="CDD" id="cd01650">
    <property type="entry name" value="RT_nLTR_like"/>
    <property type="match status" value="1"/>
</dbReference>
<evidence type="ECO:0000256" key="1">
    <source>
        <dbReference type="SAM" id="MobiDB-lite"/>
    </source>
</evidence>
<proteinExistence type="predicted"/>
<dbReference type="AlphaFoldDB" id="A0AA38S4X3"/>
<dbReference type="InterPro" id="IPR036691">
    <property type="entry name" value="Endo/exonu/phosph_ase_sf"/>
</dbReference>
<sequence>MVIDMNAQCVHGQVKVRGADMVFLFTVVYGSNRSVERQSLWSELRKFHAIMGKKPWVISGDFNALLFPHDALGGASMRNSEMVDFFECVDAIEVFDLRYTGIQHTWCQKPKDESGLRRKLDRVMGNIAFTSMFGNASVTFLPRGVSDHSPSLLAFKVGIRQRRWGFKFDNYLVNHDRFIPIVADVWRQHVDGTFMFRVTQKLKALKKPLRNLRNTYGDLRLRVNKLKVELDIVQLAADLDPFSMALREDVEALRMAYQQAKLDEEDAVRQRAKVKWLREGDSNTKFFHMVVKEKRHAQQIHAIRKLDGTFVYDDEVPIAFVENLKMLLGTRDDNLVPEMPSHLFVNTLSLGDSLHMIRPIADSDIRNAMFSIGNEKAPGSDGYSARFFKAAWSVVGEEVTTAIHNFFYRSSLDKELNHTLLCLLPKRPNSSSVTDFRPISCCNVLYKCISKILVDRIKPYLDGLISRSQSAFIPGRRIVDNILMAHELVVGYHLQAGPPRCAFKIDIRKAYDMIDWRFLFNMLTGVGFHPALVRWIKEMVSTTSYSIALNGETHGFFKGERGIRQGDPLSPYLFTVVMEGFTMIFKECIREATAFGYHPGCADLEITHLCFADDLFVFTSGDVGSVDILKQALHLFSAKSGLSPSLEKSEVFFGNVSPEVQSAIIESLEFKPGTFPIRYLGVPLSPISLKVAEFGGLIARVKARINNWKSKFLSFGGRKQLVISVLQSLQLYWMAVFLFPSSVIHELEALCRDFLWAQGNSSKGKCKVAWDSVCKPISCGGLGFKRLATWNRALLTKHVWDICANRNSLWVSWISLFCIRQDSIWTVRALPRWSWTFRKILSIREEIRPFFHIKLGDGQSTNAWEDNWQGTRLSAFISYRAIHNAGFLSTWTVAELASATNGVWPNDWLDRYSLLTTNVMPILMEGERDTMIWDNDDSGIFSVKKVYNSLHGSFVEAPWWKSVWFKGHIPKHAFCLWTACVRRLPTQDRILSWKQEPPDLLCSLCGMVQDSHNHLFFTCNFANEIWTNVRNKMEWPDFPDSWDAVMVTISDRTTAPKRFKHKIALAASVYTIWKERNRRLFRGDRRTVQALTKEICEVVWMRFFRGIKASDIPTSGVNHRITSFPPLPSFGPPRPPLLPELVRSALPFPLLTATPLEAAESPPPASLSPKLARGENTLAAALSTVVVFGLGTNWPRLAVNFGTIFTGGLNEPSGTPRDVRTKSVFNGIENSGGSANWSQASSVSSKTSLGLAGTSEGVAEPWPRPD</sequence>
<dbReference type="InterPro" id="IPR000477">
    <property type="entry name" value="RT_dom"/>
</dbReference>
<evidence type="ECO:0000313" key="4">
    <source>
        <dbReference type="Proteomes" id="UP001172457"/>
    </source>
</evidence>
<dbReference type="Proteomes" id="UP001172457">
    <property type="component" value="Unassembled WGS sequence"/>
</dbReference>
<dbReference type="EMBL" id="JARYMX010000011">
    <property type="protein sequence ID" value="KAJ9536699.1"/>
    <property type="molecule type" value="Genomic_DNA"/>
</dbReference>
<reference evidence="3" key="1">
    <citation type="submission" date="2023-03" db="EMBL/GenBank/DDBJ databases">
        <title>Chromosome-scale reference genome and RAD-based genetic map of yellow starthistle (Centaurea solstitialis) reveal putative structural variation and QTLs associated with invader traits.</title>
        <authorList>
            <person name="Reatini B."/>
            <person name="Cang F.A."/>
            <person name="Jiang Q."/>
            <person name="Mckibben M.T.W."/>
            <person name="Barker M.S."/>
            <person name="Rieseberg L.H."/>
            <person name="Dlugosch K.M."/>
        </authorList>
    </citation>
    <scope>NUCLEOTIDE SEQUENCE</scope>
    <source>
        <strain evidence="3">CAN-66</strain>
        <tissue evidence="3">Leaf</tissue>
    </source>
</reference>
<comment type="caution">
    <text evidence="3">The sequence shown here is derived from an EMBL/GenBank/DDBJ whole genome shotgun (WGS) entry which is preliminary data.</text>
</comment>
<dbReference type="PANTHER" id="PTHR33116">
    <property type="entry name" value="REVERSE TRANSCRIPTASE ZINC-BINDING DOMAIN-CONTAINING PROTEIN-RELATED-RELATED"/>
    <property type="match status" value="1"/>
</dbReference>
<dbReference type="InterPro" id="IPR043502">
    <property type="entry name" value="DNA/RNA_pol_sf"/>
</dbReference>
<dbReference type="Pfam" id="PF13966">
    <property type="entry name" value="zf-RVT"/>
    <property type="match status" value="1"/>
</dbReference>
<feature type="domain" description="Reverse transcriptase" evidence="2">
    <location>
        <begin position="405"/>
        <end position="684"/>
    </location>
</feature>
<organism evidence="3 4">
    <name type="scientific">Centaurea solstitialis</name>
    <name type="common">yellow star-thistle</name>
    <dbReference type="NCBI Taxonomy" id="347529"/>
    <lineage>
        <taxon>Eukaryota</taxon>
        <taxon>Viridiplantae</taxon>
        <taxon>Streptophyta</taxon>
        <taxon>Embryophyta</taxon>
        <taxon>Tracheophyta</taxon>
        <taxon>Spermatophyta</taxon>
        <taxon>Magnoliopsida</taxon>
        <taxon>eudicotyledons</taxon>
        <taxon>Gunneridae</taxon>
        <taxon>Pentapetalae</taxon>
        <taxon>asterids</taxon>
        <taxon>campanulids</taxon>
        <taxon>Asterales</taxon>
        <taxon>Asteraceae</taxon>
        <taxon>Carduoideae</taxon>
        <taxon>Cardueae</taxon>
        <taxon>Centaureinae</taxon>
        <taxon>Centaurea</taxon>
    </lineage>
</organism>
<dbReference type="InterPro" id="IPR026960">
    <property type="entry name" value="RVT-Znf"/>
</dbReference>
<protein>
    <recommendedName>
        <fullName evidence="2">Reverse transcriptase domain-containing protein</fullName>
    </recommendedName>
</protein>
<feature type="region of interest" description="Disordered" evidence="1">
    <location>
        <begin position="1210"/>
        <end position="1266"/>
    </location>
</feature>
<dbReference type="SUPFAM" id="SSF56219">
    <property type="entry name" value="DNase I-like"/>
    <property type="match status" value="1"/>
</dbReference>
<dbReference type="PANTHER" id="PTHR33116:SF84">
    <property type="entry name" value="RNA-DIRECTED DNA POLYMERASE"/>
    <property type="match status" value="1"/>
</dbReference>